<dbReference type="Gene3D" id="3.40.50.12710">
    <property type="match status" value="1"/>
</dbReference>
<dbReference type="GO" id="GO:0035243">
    <property type="term" value="F:protein-arginine omega-N symmetric methyltransferase activity"/>
    <property type="evidence" value="ECO:0007669"/>
    <property type="project" value="TreeGrafter"/>
</dbReference>
<evidence type="ECO:0008006" key="5">
    <source>
        <dbReference type="Google" id="ProtNLM"/>
    </source>
</evidence>
<name>A0A2R4XLA7_9BURK</name>
<reference evidence="3 4" key="1">
    <citation type="submission" date="2018-04" db="EMBL/GenBank/DDBJ databases">
        <title>Bordetella sp. HZ20 isolated from seawater.</title>
        <authorList>
            <person name="Sun C."/>
        </authorList>
    </citation>
    <scope>NUCLEOTIDE SEQUENCE [LARGE SCALE GENOMIC DNA]</scope>
    <source>
        <strain evidence="3 4">HZ20</strain>
    </source>
</reference>
<dbReference type="SUPFAM" id="SSF53335">
    <property type="entry name" value="S-adenosyl-L-methionine-dependent methyltransferases"/>
    <property type="match status" value="1"/>
</dbReference>
<sequence>MSSVPDHPAQSHVQQGVRVSAAAFEHSQRVSDHLHRCIARAGGWLSFKDWMTEVLYAPGLGYYTAGSRKLAQRSDPDVRHPGGDFVTAPELSPAFGRTLALQISQAMTQNGLTRILEFGAGSGQLAQDIIEALHALGVHNFQYSILEISQDLRERQQAKLPATAKVQWIDTLPDTFEGIVLANEVLDAMPVHVLRWNDDASGVLERGVISLENDFAWQDRRAESHLEQTLRERMPALPGYTTEINLPAEAWTRTLASHLKRGLVLLVDYGFSRLEYYHPQRNRGTLMCHIQHRAHDNPFFAPGLQDITAHVDFSAVAASAHQSGLDVLGYTSQARFLLNAGLHDVLTHSTDLQTTQAMRAVEKLVSEAEMGELFKVLALGRDIDPILQGFVRADRLHQL</sequence>
<gene>
    <name evidence="3" type="ORF">DBV39_13470</name>
</gene>
<dbReference type="PANTHER" id="PTHR12049:SF7">
    <property type="entry name" value="PROTEIN ARGININE METHYLTRANSFERASE NDUFAF7, MITOCHONDRIAL"/>
    <property type="match status" value="1"/>
</dbReference>
<evidence type="ECO:0000256" key="2">
    <source>
        <dbReference type="ARBA" id="ARBA00022679"/>
    </source>
</evidence>
<keyword evidence="1" id="KW-0489">Methyltransferase</keyword>
<dbReference type="Proteomes" id="UP000244571">
    <property type="component" value="Chromosome"/>
</dbReference>
<dbReference type="KEGG" id="boz:DBV39_13470"/>
<dbReference type="RefSeq" id="WP_108621970.1">
    <property type="nucleotide sequence ID" value="NZ_CP028901.1"/>
</dbReference>
<dbReference type="Pfam" id="PF02636">
    <property type="entry name" value="Methyltransf_28"/>
    <property type="match status" value="1"/>
</dbReference>
<dbReference type="OrthoDB" id="9794208at2"/>
<dbReference type="PANTHER" id="PTHR12049">
    <property type="entry name" value="PROTEIN ARGININE METHYLTRANSFERASE NDUFAF7, MITOCHONDRIAL"/>
    <property type="match status" value="1"/>
</dbReference>
<dbReference type="InterPro" id="IPR003788">
    <property type="entry name" value="NDUFAF7"/>
</dbReference>
<dbReference type="EMBL" id="CP028901">
    <property type="protein sequence ID" value="AWB34554.1"/>
    <property type="molecule type" value="Genomic_DNA"/>
</dbReference>
<accession>A0A2R4XLA7</accession>
<dbReference type="GO" id="GO:0032259">
    <property type="term" value="P:methylation"/>
    <property type="evidence" value="ECO:0007669"/>
    <property type="project" value="UniProtKB-KW"/>
</dbReference>
<protein>
    <recommendedName>
        <fullName evidence="5">SAM-dependent methyltransferase</fullName>
    </recommendedName>
</protein>
<dbReference type="InterPro" id="IPR029063">
    <property type="entry name" value="SAM-dependent_MTases_sf"/>
</dbReference>
<evidence type="ECO:0000313" key="4">
    <source>
        <dbReference type="Proteomes" id="UP000244571"/>
    </source>
</evidence>
<dbReference type="AlphaFoldDB" id="A0A2R4XLA7"/>
<dbReference type="InterPro" id="IPR038375">
    <property type="entry name" value="NDUFAF7_sf"/>
</dbReference>
<organism evidence="3 4">
    <name type="scientific">Orrella marina</name>
    <dbReference type="NCBI Taxonomy" id="2163011"/>
    <lineage>
        <taxon>Bacteria</taxon>
        <taxon>Pseudomonadati</taxon>
        <taxon>Pseudomonadota</taxon>
        <taxon>Betaproteobacteria</taxon>
        <taxon>Burkholderiales</taxon>
        <taxon>Alcaligenaceae</taxon>
        <taxon>Orrella</taxon>
    </lineage>
</organism>
<evidence type="ECO:0000256" key="1">
    <source>
        <dbReference type="ARBA" id="ARBA00022603"/>
    </source>
</evidence>
<proteinExistence type="predicted"/>
<keyword evidence="2" id="KW-0808">Transferase</keyword>
<keyword evidence="4" id="KW-1185">Reference proteome</keyword>
<evidence type="ECO:0000313" key="3">
    <source>
        <dbReference type="EMBL" id="AWB34554.1"/>
    </source>
</evidence>